<dbReference type="EMBL" id="JACOOY010000010">
    <property type="protein sequence ID" value="MBC5665356.1"/>
    <property type="molecule type" value="Genomic_DNA"/>
</dbReference>
<keyword evidence="1" id="KW-1133">Transmembrane helix</keyword>
<comment type="caution">
    <text evidence="2">The sequence shown here is derived from an EMBL/GenBank/DDBJ whole genome shotgun (WGS) entry which is preliminary data.</text>
</comment>
<feature type="transmembrane region" description="Helical" evidence="1">
    <location>
        <begin position="75"/>
        <end position="95"/>
    </location>
</feature>
<organism evidence="2 3">
    <name type="scientific">Dorea hominis</name>
    <dbReference type="NCBI Taxonomy" id="2763040"/>
    <lineage>
        <taxon>Bacteria</taxon>
        <taxon>Bacillati</taxon>
        <taxon>Bacillota</taxon>
        <taxon>Clostridia</taxon>
        <taxon>Lachnospirales</taxon>
        <taxon>Lachnospiraceae</taxon>
        <taxon>Dorea</taxon>
    </lineage>
</organism>
<dbReference type="RefSeq" id="WP_118520579.1">
    <property type="nucleotide sequence ID" value="NZ_JACOOY010000010.1"/>
</dbReference>
<sequence>MKAFEYDSGFMKFAILLSRLTLLNLIWLIACIPVVTIGASTAAMHYSAAKLMNGDSHVFGNYKTGFRTYWKKGTVIWLITAVFSAIFGMASYLFQTARIPYHTVLMVISGMAFLTLLLVVIWIYPTMVNFSGKLQELFFNAFIFAFMYAPVTLIAVVFYGIAGFLFIRFLLTRMLVVLFGPALIVYSTLVLFEKVFKKYRPKTEES</sequence>
<dbReference type="PROSITE" id="PS51257">
    <property type="entry name" value="PROKAR_LIPOPROTEIN"/>
    <property type="match status" value="1"/>
</dbReference>
<evidence type="ECO:0000313" key="3">
    <source>
        <dbReference type="Proteomes" id="UP000647235"/>
    </source>
</evidence>
<keyword evidence="1" id="KW-0472">Membrane</keyword>
<feature type="transmembrane region" description="Helical" evidence="1">
    <location>
        <begin position="101"/>
        <end position="125"/>
    </location>
</feature>
<evidence type="ECO:0000313" key="2">
    <source>
        <dbReference type="EMBL" id="MBC5665356.1"/>
    </source>
</evidence>
<dbReference type="Pfam" id="PF04854">
    <property type="entry name" value="DUF624"/>
    <property type="match status" value="1"/>
</dbReference>
<dbReference type="Proteomes" id="UP000647235">
    <property type="component" value="Unassembled WGS sequence"/>
</dbReference>
<feature type="transmembrane region" description="Helical" evidence="1">
    <location>
        <begin position="173"/>
        <end position="192"/>
    </location>
</feature>
<protein>
    <submittedName>
        <fullName evidence="2">YesL family protein</fullName>
    </submittedName>
</protein>
<proteinExistence type="predicted"/>
<name>A0ABR7EVI1_9FIRM</name>
<gene>
    <name evidence="2" type="ORF">H8S07_08700</name>
</gene>
<feature type="transmembrane region" description="Helical" evidence="1">
    <location>
        <begin position="137"/>
        <end position="167"/>
    </location>
</feature>
<feature type="transmembrane region" description="Helical" evidence="1">
    <location>
        <begin position="20"/>
        <end position="43"/>
    </location>
</feature>
<reference evidence="2 3" key="1">
    <citation type="submission" date="2020-08" db="EMBL/GenBank/DDBJ databases">
        <title>Genome public.</title>
        <authorList>
            <person name="Liu C."/>
            <person name="Sun Q."/>
        </authorList>
    </citation>
    <scope>NUCLEOTIDE SEQUENCE [LARGE SCALE GENOMIC DNA]</scope>
    <source>
        <strain evidence="2 3">NSJ-36</strain>
    </source>
</reference>
<accession>A0ABR7EVI1</accession>
<keyword evidence="3" id="KW-1185">Reference proteome</keyword>
<keyword evidence="1" id="KW-0812">Transmembrane</keyword>
<dbReference type="InterPro" id="IPR006938">
    <property type="entry name" value="DUF624"/>
</dbReference>
<evidence type="ECO:0000256" key="1">
    <source>
        <dbReference type="SAM" id="Phobius"/>
    </source>
</evidence>